<accession>A0AAV4WY24</accession>
<comment type="caution">
    <text evidence="1">The sequence shown here is derived from an EMBL/GenBank/DDBJ whole genome shotgun (WGS) entry which is preliminary data.</text>
</comment>
<dbReference type="AlphaFoldDB" id="A0AAV4WY24"/>
<name>A0AAV4WY24_CAEEX</name>
<dbReference type="Proteomes" id="UP001054945">
    <property type="component" value="Unassembled WGS sequence"/>
</dbReference>
<protein>
    <submittedName>
        <fullName evidence="1">Uncharacterized protein</fullName>
    </submittedName>
</protein>
<gene>
    <name evidence="1" type="ORF">CEXT_187661</name>
</gene>
<organism evidence="1 2">
    <name type="scientific">Caerostris extrusa</name>
    <name type="common">Bark spider</name>
    <name type="synonym">Caerostris bankana</name>
    <dbReference type="NCBI Taxonomy" id="172846"/>
    <lineage>
        <taxon>Eukaryota</taxon>
        <taxon>Metazoa</taxon>
        <taxon>Ecdysozoa</taxon>
        <taxon>Arthropoda</taxon>
        <taxon>Chelicerata</taxon>
        <taxon>Arachnida</taxon>
        <taxon>Araneae</taxon>
        <taxon>Araneomorphae</taxon>
        <taxon>Entelegynae</taxon>
        <taxon>Araneoidea</taxon>
        <taxon>Araneidae</taxon>
        <taxon>Caerostris</taxon>
    </lineage>
</organism>
<proteinExistence type="predicted"/>
<evidence type="ECO:0000313" key="1">
    <source>
        <dbReference type="EMBL" id="GIY86776.1"/>
    </source>
</evidence>
<keyword evidence="2" id="KW-1185">Reference proteome</keyword>
<evidence type="ECO:0000313" key="2">
    <source>
        <dbReference type="Proteomes" id="UP001054945"/>
    </source>
</evidence>
<dbReference type="EMBL" id="BPLR01016839">
    <property type="protein sequence ID" value="GIY86776.1"/>
    <property type="molecule type" value="Genomic_DNA"/>
</dbReference>
<reference evidence="1 2" key="1">
    <citation type="submission" date="2021-06" db="EMBL/GenBank/DDBJ databases">
        <title>Caerostris extrusa draft genome.</title>
        <authorList>
            <person name="Kono N."/>
            <person name="Arakawa K."/>
        </authorList>
    </citation>
    <scope>NUCLEOTIDE SEQUENCE [LARGE SCALE GENOMIC DNA]</scope>
</reference>
<sequence>MGQAVGQRFVRNNVCPLSEIVHLHPNCSITEEEGKWWSALPRLYKPTTSRIVIAAYRRAFGYPGFDD</sequence>